<accession>A0A106C2W3</accession>
<dbReference type="PANTHER" id="PTHR43464">
    <property type="entry name" value="METHYLTRANSFERASE"/>
    <property type="match status" value="1"/>
</dbReference>
<gene>
    <name evidence="3" type="primary">cmoB</name>
    <name evidence="4" type="ORF">AWJ07_01300</name>
</gene>
<comment type="function">
    <text evidence="3">Catalyzes carboxymethyl transfer from carboxy-S-adenosyl-L-methionine (Cx-SAM) to 5-hydroxyuridine (ho5U) to form 5-carboxymethoxyuridine (cmo5U) at position 34 in tRNAs.</text>
</comment>
<dbReference type="InterPro" id="IPR027555">
    <property type="entry name" value="Mo5U34_MeTrfas-like"/>
</dbReference>
<dbReference type="RefSeq" id="WP_059743780.1">
    <property type="nucleotide sequence ID" value="NZ_JBOZOX010000001.1"/>
</dbReference>
<comment type="subunit">
    <text evidence="3">Homotetramer.</text>
</comment>
<comment type="caution">
    <text evidence="4">The sequence shown here is derived from an EMBL/GenBank/DDBJ whole genome shotgun (WGS) entry which is preliminary data.</text>
</comment>
<feature type="binding site" evidence="3">
    <location>
        <position position="200"/>
    </location>
    <ligand>
        <name>carboxy-S-adenosyl-L-methionine</name>
        <dbReference type="ChEBI" id="CHEBI:134278"/>
    </ligand>
</feature>
<feature type="binding site" evidence="3">
    <location>
        <begin position="152"/>
        <end position="154"/>
    </location>
    <ligand>
        <name>carboxy-S-adenosyl-L-methionine</name>
        <dbReference type="ChEBI" id="CHEBI:134278"/>
    </ligand>
</feature>
<dbReference type="NCBIfam" id="TIGR00452">
    <property type="entry name" value="tRNA 5-methoxyuridine(34)/uridine 5-oxyacetic acid(34) synthase CmoB"/>
    <property type="match status" value="1"/>
</dbReference>
<dbReference type="Pfam" id="PF08003">
    <property type="entry name" value="Methyltransf_9"/>
    <property type="match status" value="1"/>
</dbReference>
<feature type="binding site" evidence="3">
    <location>
        <begin position="181"/>
        <end position="182"/>
    </location>
    <ligand>
        <name>carboxy-S-adenosyl-L-methionine</name>
        <dbReference type="ChEBI" id="CHEBI:134278"/>
    </ligand>
</feature>
<proteinExistence type="inferred from homology"/>
<evidence type="ECO:0000313" key="4">
    <source>
        <dbReference type="EMBL" id="KVX03237.1"/>
    </source>
</evidence>
<keyword evidence="2 3" id="KW-0819">tRNA processing</keyword>
<evidence type="ECO:0000313" key="5">
    <source>
        <dbReference type="Proteomes" id="UP000055702"/>
    </source>
</evidence>
<feature type="binding site" evidence="3">
    <location>
        <position position="130"/>
    </location>
    <ligand>
        <name>carboxy-S-adenosyl-L-methionine</name>
        <dbReference type="ChEBI" id="CHEBI:134278"/>
    </ligand>
</feature>
<sequence>MINFSSFYKDIADSNLQHWLETLPAILGKWQRDHKHGNLPKWEKVLNKLHYPQPDNIDFSSSVTIGTGEQLSPGQVEKLTNLLAVFQPWRKGPFSVHGIQIDTEWRSDWKWDRVKNFISPLKNRTVLDVGCGSGYHMWRMLGDGATRVVGIDPSPLFLCQFEAIKRVAGNQHPVYLLPLGIEELPPLDAFDTVFSMGVLYHRRSPIDHLLQLRDQLRVGGELVLETLVIDGDENAVLVPQDRYGKMNNVWFIPSVAALMLWLKKCEFIDIRCVDIDITSLAEQRSTHWMKNESLVDYLDPNDVSLTVEGYPAPKRAIIIATKNQPNHDLV</sequence>
<dbReference type="EMBL" id="LRDC01000001">
    <property type="protein sequence ID" value="KVX03237.1"/>
    <property type="molecule type" value="Genomic_DNA"/>
</dbReference>
<dbReference type="InterPro" id="IPR010017">
    <property type="entry name" value="CmoB"/>
</dbReference>
<evidence type="ECO:0000256" key="1">
    <source>
        <dbReference type="ARBA" id="ARBA00022679"/>
    </source>
</evidence>
<feature type="binding site" evidence="3">
    <location>
        <position position="196"/>
    </location>
    <ligand>
        <name>carboxy-S-adenosyl-L-methionine</name>
        <dbReference type="ChEBI" id="CHEBI:134278"/>
    </ligand>
</feature>
<dbReference type="PANTHER" id="PTHR43464:SF95">
    <property type="entry name" value="TRNA U34 CARBOXYMETHYLTRANSFERASE"/>
    <property type="match status" value="1"/>
</dbReference>
<name>A0A106C2W3_SHEFR</name>
<evidence type="ECO:0000256" key="3">
    <source>
        <dbReference type="HAMAP-Rule" id="MF_01590"/>
    </source>
</evidence>
<dbReference type="CDD" id="cd02440">
    <property type="entry name" value="AdoMet_MTases"/>
    <property type="match status" value="1"/>
</dbReference>
<keyword evidence="1 3" id="KW-0808">Transferase</keyword>
<dbReference type="AlphaFoldDB" id="A0A106C2W3"/>
<protein>
    <recommendedName>
        <fullName evidence="3">tRNA U34 carboxymethyltransferase</fullName>
        <ecNumber evidence="3">2.5.1.-</ecNumber>
    </recommendedName>
</protein>
<dbReference type="NCBIfam" id="NF011650">
    <property type="entry name" value="PRK15068.1"/>
    <property type="match status" value="1"/>
</dbReference>
<feature type="binding site" evidence="3">
    <location>
        <position position="315"/>
    </location>
    <ligand>
        <name>carboxy-S-adenosyl-L-methionine</name>
        <dbReference type="ChEBI" id="CHEBI:134278"/>
    </ligand>
</feature>
<dbReference type="GO" id="GO:0002098">
    <property type="term" value="P:tRNA wobble uridine modification"/>
    <property type="evidence" value="ECO:0007669"/>
    <property type="project" value="InterPro"/>
</dbReference>
<feature type="binding site" evidence="3">
    <location>
        <position position="105"/>
    </location>
    <ligand>
        <name>carboxy-S-adenosyl-L-methionine</name>
        <dbReference type="ChEBI" id="CHEBI:134278"/>
    </ligand>
</feature>
<comment type="catalytic activity">
    <reaction evidence="3">
        <text>carboxy-S-adenosyl-L-methionine + 5-hydroxyuridine(34) in tRNA = 5-carboxymethoxyuridine(34) in tRNA + S-adenosyl-L-homocysteine + H(+)</text>
        <dbReference type="Rhea" id="RHEA:52848"/>
        <dbReference type="Rhea" id="RHEA-COMP:13381"/>
        <dbReference type="Rhea" id="RHEA-COMP:13383"/>
        <dbReference type="ChEBI" id="CHEBI:15378"/>
        <dbReference type="ChEBI" id="CHEBI:57856"/>
        <dbReference type="ChEBI" id="CHEBI:134278"/>
        <dbReference type="ChEBI" id="CHEBI:136877"/>
        <dbReference type="ChEBI" id="CHEBI:136879"/>
    </reaction>
</comment>
<organism evidence="4">
    <name type="scientific">Shewanella frigidimarina</name>
    <dbReference type="NCBI Taxonomy" id="56812"/>
    <lineage>
        <taxon>Bacteria</taxon>
        <taxon>Pseudomonadati</taxon>
        <taxon>Pseudomonadota</taxon>
        <taxon>Gammaproteobacteria</taxon>
        <taxon>Alteromonadales</taxon>
        <taxon>Shewanellaceae</taxon>
        <taxon>Shewanella</taxon>
    </lineage>
</organism>
<dbReference type="Gene3D" id="3.40.50.150">
    <property type="entry name" value="Vaccinia Virus protein VP39"/>
    <property type="match status" value="1"/>
</dbReference>
<dbReference type="Proteomes" id="UP000055702">
    <property type="component" value="Unassembled WGS sequence"/>
</dbReference>
<dbReference type="EC" id="2.5.1.-" evidence="3"/>
<comment type="similarity">
    <text evidence="3">Belongs to the class I-like SAM-binding methyltransferase superfamily. CmoB family.</text>
</comment>
<dbReference type="GO" id="GO:0016765">
    <property type="term" value="F:transferase activity, transferring alkyl or aryl (other than methyl) groups"/>
    <property type="evidence" value="ECO:0007669"/>
    <property type="project" value="UniProtKB-UniRule"/>
</dbReference>
<reference evidence="4 5" key="1">
    <citation type="submission" date="2016-01" db="EMBL/GenBank/DDBJ databases">
        <title>Draft genome of the antarctic isolate Shewanella frigidimarina Ag06-30.</title>
        <authorList>
            <person name="Parmeciano Di Noto G."/>
            <person name="Vazquez S."/>
            <person name="Mac Cormack W."/>
            <person name="Iriarte A."/>
            <person name="Quiroga C."/>
        </authorList>
    </citation>
    <scope>NUCLEOTIDE SEQUENCE [LARGE SCALE GENOMIC DNA]</scope>
    <source>
        <strain evidence="4 5">Ag06-30</strain>
    </source>
</reference>
<evidence type="ECO:0000256" key="2">
    <source>
        <dbReference type="ARBA" id="ARBA00022694"/>
    </source>
</evidence>
<dbReference type="HAMAP" id="MF_01590">
    <property type="entry name" value="tRNA_carboxymethyltr_CmoB"/>
    <property type="match status" value="1"/>
</dbReference>
<dbReference type="GO" id="GO:0008168">
    <property type="term" value="F:methyltransferase activity"/>
    <property type="evidence" value="ECO:0007669"/>
    <property type="project" value="TreeGrafter"/>
</dbReference>
<feature type="binding site" evidence="3">
    <location>
        <position position="110"/>
    </location>
    <ligand>
        <name>carboxy-S-adenosyl-L-methionine</name>
        <dbReference type="ChEBI" id="CHEBI:134278"/>
    </ligand>
</feature>
<dbReference type="SUPFAM" id="SSF53335">
    <property type="entry name" value="S-adenosyl-L-methionine-dependent methyltransferases"/>
    <property type="match status" value="1"/>
</dbReference>
<feature type="binding site" evidence="3">
    <location>
        <position position="91"/>
    </location>
    <ligand>
        <name>carboxy-S-adenosyl-L-methionine</name>
        <dbReference type="ChEBI" id="CHEBI:134278"/>
    </ligand>
</feature>
<dbReference type="InterPro" id="IPR029063">
    <property type="entry name" value="SAM-dependent_MTases_sf"/>
</dbReference>